<evidence type="ECO:0000313" key="3">
    <source>
        <dbReference type="Proteomes" id="UP001139488"/>
    </source>
</evidence>
<comment type="caution">
    <text evidence="2">The sequence shown here is derived from an EMBL/GenBank/DDBJ whole genome shotgun (WGS) entry which is preliminary data.</text>
</comment>
<dbReference type="Proteomes" id="UP001139488">
    <property type="component" value="Unassembled WGS sequence"/>
</dbReference>
<sequence>MKVLLIAMAFAMSVSMPSIASDYTAGGNVIGSVVECTLPDGTKKTTYQLYCKMANGSARY</sequence>
<feature type="signal peptide" evidence="1">
    <location>
        <begin position="1"/>
        <end position="20"/>
    </location>
</feature>
<gene>
    <name evidence="2" type="ORF">LNL84_02620</name>
</gene>
<reference evidence="2" key="1">
    <citation type="submission" date="2021-11" db="EMBL/GenBank/DDBJ databases">
        <title>Vibrio ZSDE26 sp. nov. and Vibrio ZSDZ34 sp. nov., isolated from coastal seawater in Qingdao.</title>
        <authorList>
            <person name="Zhang P."/>
        </authorList>
    </citation>
    <scope>NUCLEOTIDE SEQUENCE</scope>
    <source>
        <strain evidence="2">ZSDZ34</strain>
    </source>
</reference>
<organism evidence="2 3">
    <name type="scientific">Vibrio gelatinilyticus</name>
    <dbReference type="NCBI Taxonomy" id="2893468"/>
    <lineage>
        <taxon>Bacteria</taxon>
        <taxon>Pseudomonadati</taxon>
        <taxon>Pseudomonadota</taxon>
        <taxon>Gammaproteobacteria</taxon>
        <taxon>Vibrionales</taxon>
        <taxon>Vibrionaceae</taxon>
        <taxon>Vibrio</taxon>
    </lineage>
</organism>
<accession>A0A9X2AXI0</accession>
<evidence type="ECO:0000256" key="1">
    <source>
        <dbReference type="SAM" id="SignalP"/>
    </source>
</evidence>
<protein>
    <submittedName>
        <fullName evidence="2">Uncharacterized protein</fullName>
    </submittedName>
</protein>
<dbReference type="AlphaFoldDB" id="A0A9X2AXI0"/>
<evidence type="ECO:0000313" key="2">
    <source>
        <dbReference type="EMBL" id="MCJ2375718.1"/>
    </source>
</evidence>
<keyword evidence="1" id="KW-0732">Signal</keyword>
<dbReference type="EMBL" id="JAJNNZ010000002">
    <property type="protein sequence ID" value="MCJ2375718.1"/>
    <property type="molecule type" value="Genomic_DNA"/>
</dbReference>
<feature type="chain" id="PRO_5040900581" evidence="1">
    <location>
        <begin position="21"/>
        <end position="60"/>
    </location>
</feature>
<proteinExistence type="predicted"/>
<keyword evidence="3" id="KW-1185">Reference proteome</keyword>
<dbReference type="RefSeq" id="WP_244355027.1">
    <property type="nucleotide sequence ID" value="NZ_JAJNNZ010000002.1"/>
</dbReference>
<name>A0A9X2AXI0_9VIBR</name>